<organism evidence="1 2">
    <name type="scientific">Schistosoma mattheei</name>
    <dbReference type="NCBI Taxonomy" id="31246"/>
    <lineage>
        <taxon>Eukaryota</taxon>
        <taxon>Metazoa</taxon>
        <taxon>Spiralia</taxon>
        <taxon>Lophotrochozoa</taxon>
        <taxon>Platyhelminthes</taxon>
        <taxon>Trematoda</taxon>
        <taxon>Digenea</taxon>
        <taxon>Strigeidida</taxon>
        <taxon>Schistosomatoidea</taxon>
        <taxon>Schistosomatidae</taxon>
        <taxon>Schistosoma</taxon>
    </lineage>
</organism>
<dbReference type="AlphaFoldDB" id="A0A183PYD4"/>
<protein>
    <submittedName>
        <fullName evidence="1">Uncharacterized protein</fullName>
    </submittedName>
</protein>
<gene>
    <name evidence="1" type="ORF">SMTD_LOCUS19371</name>
</gene>
<dbReference type="STRING" id="31246.A0A183PYD4"/>
<dbReference type="EMBL" id="UZAL01042184">
    <property type="protein sequence ID" value="VDP79647.1"/>
    <property type="molecule type" value="Genomic_DNA"/>
</dbReference>
<dbReference type="Proteomes" id="UP000269396">
    <property type="component" value="Unassembled WGS sequence"/>
</dbReference>
<name>A0A183PYD4_9TREM</name>
<sequence length="265" mass="29773">MTFNDDTNPIFSNLPFEAHKQILSPNATALKNTVKIEKSMPRKKNVCTEPGSRPNNKNITKALPNKIRLYFPTPCLTLHRGGYKGRLHSNVPQDDHCNHYVSRPNIGQTTVNRHVPRLPSNVLNNKPVRRNFSQFFPIGQDGLLGYSPPTQPHLAGAFLNCSPSQVQQINPLYQNNDIWPSKIPGPTCTTVCSSDSPYNQPNIINHSLCKSEMHNINREAIGFFTLHTLFLNLLIINARSLLNKISALRTLVFLAKPSFILDTET</sequence>
<keyword evidence="2" id="KW-1185">Reference proteome</keyword>
<evidence type="ECO:0000313" key="1">
    <source>
        <dbReference type="EMBL" id="VDP79647.1"/>
    </source>
</evidence>
<accession>A0A183PYD4</accession>
<evidence type="ECO:0000313" key="2">
    <source>
        <dbReference type="Proteomes" id="UP000269396"/>
    </source>
</evidence>
<proteinExistence type="predicted"/>
<reference evidence="1 2" key="1">
    <citation type="submission" date="2018-11" db="EMBL/GenBank/DDBJ databases">
        <authorList>
            <consortium name="Pathogen Informatics"/>
        </authorList>
    </citation>
    <scope>NUCLEOTIDE SEQUENCE [LARGE SCALE GENOMIC DNA]</scope>
    <source>
        <strain>Denwood</strain>
        <strain evidence="2">Zambia</strain>
    </source>
</reference>